<protein>
    <submittedName>
        <fullName evidence="1">Uncharacterized protein</fullName>
    </submittedName>
</protein>
<sequence>MPDSLLYSLHNLTVKSNTVLGDLPPEIWREIVEISSLSSLSQAAKLTQVSKSFQIWITPILLRTAVHYSEYKGWPRKRPSLSWFQQNGTHLRNLLWGIGSQMGLLVQILEECPALENLAVWVYIPSHDTGNVHLLRPVLSKLRLRQLSINPFALFSTDIFGPEHAKDPMFTSITYFHIISDIIEWRDITGLAHIPTITHLAFQYHATRDAVCGALEHCKSLKVLIVLRISHDSPPKSEFPPNETIDERFVIISLRTILEWEDSAMGKKGCWDFAEEEISNRRKSEDELLSIMWRSEI</sequence>
<evidence type="ECO:0000313" key="1">
    <source>
        <dbReference type="EMBL" id="TFK65807.1"/>
    </source>
</evidence>
<name>A0ACD3AJ62_9AGAR</name>
<accession>A0ACD3AJ62</accession>
<gene>
    <name evidence="1" type="ORF">BDN72DRAFT_845117</name>
</gene>
<reference evidence="1 2" key="1">
    <citation type="journal article" date="2019" name="Nat. Ecol. Evol.">
        <title>Megaphylogeny resolves global patterns of mushroom evolution.</title>
        <authorList>
            <person name="Varga T."/>
            <person name="Krizsan K."/>
            <person name="Foldi C."/>
            <person name="Dima B."/>
            <person name="Sanchez-Garcia M."/>
            <person name="Sanchez-Ramirez S."/>
            <person name="Szollosi G.J."/>
            <person name="Szarkandi J.G."/>
            <person name="Papp V."/>
            <person name="Albert L."/>
            <person name="Andreopoulos W."/>
            <person name="Angelini C."/>
            <person name="Antonin V."/>
            <person name="Barry K.W."/>
            <person name="Bougher N.L."/>
            <person name="Buchanan P."/>
            <person name="Buyck B."/>
            <person name="Bense V."/>
            <person name="Catcheside P."/>
            <person name="Chovatia M."/>
            <person name="Cooper J."/>
            <person name="Damon W."/>
            <person name="Desjardin D."/>
            <person name="Finy P."/>
            <person name="Geml J."/>
            <person name="Haridas S."/>
            <person name="Hughes K."/>
            <person name="Justo A."/>
            <person name="Karasinski D."/>
            <person name="Kautmanova I."/>
            <person name="Kiss B."/>
            <person name="Kocsube S."/>
            <person name="Kotiranta H."/>
            <person name="LaButti K.M."/>
            <person name="Lechner B.E."/>
            <person name="Liimatainen K."/>
            <person name="Lipzen A."/>
            <person name="Lukacs Z."/>
            <person name="Mihaltcheva S."/>
            <person name="Morgado L.N."/>
            <person name="Niskanen T."/>
            <person name="Noordeloos M.E."/>
            <person name="Ohm R.A."/>
            <person name="Ortiz-Santana B."/>
            <person name="Ovrebo C."/>
            <person name="Racz N."/>
            <person name="Riley R."/>
            <person name="Savchenko A."/>
            <person name="Shiryaev A."/>
            <person name="Soop K."/>
            <person name="Spirin V."/>
            <person name="Szebenyi C."/>
            <person name="Tomsovsky M."/>
            <person name="Tulloss R.E."/>
            <person name="Uehling J."/>
            <person name="Grigoriev I.V."/>
            <person name="Vagvolgyi C."/>
            <person name="Papp T."/>
            <person name="Martin F.M."/>
            <person name="Miettinen O."/>
            <person name="Hibbett D.S."/>
            <person name="Nagy L.G."/>
        </authorList>
    </citation>
    <scope>NUCLEOTIDE SEQUENCE [LARGE SCALE GENOMIC DNA]</scope>
    <source>
        <strain evidence="1 2">NL-1719</strain>
    </source>
</reference>
<evidence type="ECO:0000313" key="2">
    <source>
        <dbReference type="Proteomes" id="UP000308600"/>
    </source>
</evidence>
<organism evidence="1 2">
    <name type="scientific">Pluteus cervinus</name>
    <dbReference type="NCBI Taxonomy" id="181527"/>
    <lineage>
        <taxon>Eukaryota</taxon>
        <taxon>Fungi</taxon>
        <taxon>Dikarya</taxon>
        <taxon>Basidiomycota</taxon>
        <taxon>Agaricomycotina</taxon>
        <taxon>Agaricomycetes</taxon>
        <taxon>Agaricomycetidae</taxon>
        <taxon>Agaricales</taxon>
        <taxon>Pluteineae</taxon>
        <taxon>Pluteaceae</taxon>
        <taxon>Pluteus</taxon>
    </lineage>
</organism>
<keyword evidence="2" id="KW-1185">Reference proteome</keyword>
<proteinExistence type="predicted"/>
<dbReference type="EMBL" id="ML208425">
    <property type="protein sequence ID" value="TFK65807.1"/>
    <property type="molecule type" value="Genomic_DNA"/>
</dbReference>
<dbReference type="Proteomes" id="UP000308600">
    <property type="component" value="Unassembled WGS sequence"/>
</dbReference>